<evidence type="ECO:0000256" key="10">
    <source>
        <dbReference type="ARBA" id="ARBA00023239"/>
    </source>
</evidence>
<dbReference type="InterPro" id="IPR036144">
    <property type="entry name" value="RibA-like_sf"/>
</dbReference>
<dbReference type="Pfam" id="PF00926">
    <property type="entry name" value="DHBP_synthase"/>
    <property type="match status" value="1"/>
</dbReference>
<feature type="binding site" evidence="11">
    <location>
        <begin position="30"/>
        <end position="31"/>
    </location>
    <ligand>
        <name>D-ribulose 5-phosphate</name>
        <dbReference type="ChEBI" id="CHEBI:58121"/>
    </ligand>
</feature>
<evidence type="ECO:0000256" key="11">
    <source>
        <dbReference type="HAMAP-Rule" id="MF_00180"/>
    </source>
</evidence>
<dbReference type="GO" id="GO:0000287">
    <property type="term" value="F:magnesium ion binding"/>
    <property type="evidence" value="ECO:0007669"/>
    <property type="project" value="UniProtKB-UniRule"/>
</dbReference>
<comment type="caution">
    <text evidence="11">Lacks conserved residue(s) required for the propagation of feature annotation.</text>
</comment>
<dbReference type="InterPro" id="IPR017945">
    <property type="entry name" value="DHBP_synth_RibB-like_a/b_dom"/>
</dbReference>
<evidence type="ECO:0000256" key="6">
    <source>
        <dbReference type="ARBA" id="ARBA00022619"/>
    </source>
</evidence>
<keyword evidence="6 11" id="KW-0686">Riboflavin biosynthesis</keyword>
<evidence type="ECO:0000256" key="1">
    <source>
        <dbReference type="ARBA" id="ARBA00000141"/>
    </source>
</evidence>
<comment type="cofactor">
    <cofactor evidence="2">
        <name>Mn(2+)</name>
        <dbReference type="ChEBI" id="CHEBI:29035"/>
    </cofactor>
</comment>
<dbReference type="InterPro" id="IPR032677">
    <property type="entry name" value="GTP_cyclohydro_II"/>
</dbReference>
<comment type="similarity">
    <text evidence="5">In the N-terminal section; belongs to the DHBP synthase family.</text>
</comment>
<evidence type="ECO:0000256" key="8">
    <source>
        <dbReference type="ARBA" id="ARBA00022842"/>
    </source>
</evidence>
<comment type="function">
    <text evidence="3 11">Catalyzes the conversion of D-ribulose 5-phosphate to formate and 3,4-dihydroxy-2-butanone 4-phosphate.</text>
</comment>
<evidence type="ECO:0000256" key="7">
    <source>
        <dbReference type="ARBA" id="ARBA00022723"/>
    </source>
</evidence>
<feature type="binding site" evidence="11">
    <location>
        <position position="31"/>
    </location>
    <ligand>
        <name>Mg(2+)</name>
        <dbReference type="ChEBI" id="CHEBI:18420"/>
        <label>2</label>
    </ligand>
</feature>
<evidence type="ECO:0000256" key="3">
    <source>
        <dbReference type="ARBA" id="ARBA00002284"/>
    </source>
</evidence>
<proteinExistence type="inferred from homology"/>
<evidence type="ECO:0000256" key="2">
    <source>
        <dbReference type="ARBA" id="ARBA00001936"/>
    </source>
</evidence>
<dbReference type="SUPFAM" id="SSF55821">
    <property type="entry name" value="YrdC/RibB"/>
    <property type="match status" value="1"/>
</dbReference>
<feature type="domain" description="GTP cyclohydrolase II" evidence="12">
    <location>
        <begin position="212"/>
        <end position="377"/>
    </location>
</feature>
<dbReference type="RefSeq" id="WP_146974187.1">
    <property type="nucleotide sequence ID" value="NZ_VOSL01000043.1"/>
</dbReference>
<feature type="binding site" evidence="11">
    <location>
        <begin position="143"/>
        <end position="147"/>
    </location>
    <ligand>
        <name>D-ribulose 5-phosphate</name>
        <dbReference type="ChEBI" id="CHEBI:58121"/>
    </ligand>
</feature>
<feature type="site" description="Essential for catalytic activity" evidence="11">
    <location>
        <position position="167"/>
    </location>
</feature>
<evidence type="ECO:0000256" key="5">
    <source>
        <dbReference type="ARBA" id="ARBA00005520"/>
    </source>
</evidence>
<sequence>MSDAAIARVERALKAIANGEMVILLDAEERENEGDLVMAADKVTPEAINFMATYGRGLICLTLTPDQIETLGIPMMVDSNTSPFGTAFTVSIEAAEGVTTGISAADRARTIEAAVADGATRHDIVMPGHIFPLRARDGGVLVRTGQTEGSVDLARLAGSKPAGVICEIMNPDGTMARLSDLERFAEEHNMVLLSVSDIITYRLQRESLLEVVEETELPTEFPGDWKVRVYRSRVDDAEHLCFICGTPDAQTPTPVRVQPRVDGFDIFLKDESESASLLGDCMQAIGEAGTGVIVYLDKPATRASDLVRRYVHKATEELSEAEKARQVNQPRQILRSLGIGAQILRDAGCGKVEVMTNRPKTIVGSDGFGIEIVNQIPIPARSR</sequence>
<dbReference type="GO" id="GO:0005829">
    <property type="term" value="C:cytosol"/>
    <property type="evidence" value="ECO:0007669"/>
    <property type="project" value="TreeGrafter"/>
</dbReference>
<dbReference type="UniPathway" id="UPA00275">
    <property type="reaction ID" value="UER00399"/>
</dbReference>
<dbReference type="FunFam" id="3.90.870.10:FF:000001">
    <property type="entry name" value="Riboflavin biosynthesis protein RibBA"/>
    <property type="match status" value="1"/>
</dbReference>
<comment type="pathway">
    <text evidence="4 11">Cofactor biosynthesis; riboflavin biosynthesis; 2-hydroxy-3-oxobutyl phosphate from D-ribulose 5-phosphate: step 1/1.</text>
</comment>
<name>A0A5C6XHC9_9DELT</name>
<dbReference type="GO" id="GO:0009231">
    <property type="term" value="P:riboflavin biosynthetic process"/>
    <property type="evidence" value="ECO:0007669"/>
    <property type="project" value="UniProtKB-UniRule"/>
</dbReference>
<dbReference type="GO" id="GO:0003935">
    <property type="term" value="F:GTP cyclohydrolase II activity"/>
    <property type="evidence" value="ECO:0007669"/>
    <property type="project" value="TreeGrafter"/>
</dbReference>
<dbReference type="PIRSF" id="PIRSF001259">
    <property type="entry name" value="RibA"/>
    <property type="match status" value="1"/>
</dbReference>
<dbReference type="AlphaFoldDB" id="A0A5C6XHC9"/>
<dbReference type="InterPro" id="IPR000422">
    <property type="entry name" value="DHBP_synthase_RibB"/>
</dbReference>
<dbReference type="GO" id="GO:0030145">
    <property type="term" value="F:manganese ion binding"/>
    <property type="evidence" value="ECO:0007669"/>
    <property type="project" value="UniProtKB-UniRule"/>
</dbReference>
<gene>
    <name evidence="11 13" type="primary">ribB</name>
    <name evidence="13" type="ORF">FRC96_09145</name>
</gene>
<comment type="subunit">
    <text evidence="11">Homodimer.</text>
</comment>
<accession>A0A5C6XHC9</accession>
<evidence type="ECO:0000313" key="13">
    <source>
        <dbReference type="EMBL" id="TXD36874.1"/>
    </source>
</evidence>
<dbReference type="PANTHER" id="PTHR21327">
    <property type="entry name" value="GTP CYCLOHYDROLASE II-RELATED"/>
    <property type="match status" value="1"/>
</dbReference>
<evidence type="ECO:0000256" key="9">
    <source>
        <dbReference type="ARBA" id="ARBA00023211"/>
    </source>
</evidence>
<dbReference type="EC" id="4.1.99.12" evidence="11"/>
<organism evidence="13 14">
    <name type="scientific">Lujinxingia vulgaris</name>
    <dbReference type="NCBI Taxonomy" id="2600176"/>
    <lineage>
        <taxon>Bacteria</taxon>
        <taxon>Deltaproteobacteria</taxon>
        <taxon>Bradymonadales</taxon>
        <taxon>Lujinxingiaceae</taxon>
        <taxon>Lujinxingia</taxon>
    </lineage>
</organism>
<reference evidence="13 14" key="1">
    <citation type="submission" date="2019-08" db="EMBL/GenBank/DDBJ databases">
        <title>Bradymonadales sp. TMQ2.</title>
        <authorList>
            <person name="Liang Q."/>
        </authorList>
    </citation>
    <scope>NUCLEOTIDE SEQUENCE [LARGE SCALE GENOMIC DNA]</scope>
    <source>
        <strain evidence="13 14">TMQ2</strain>
    </source>
</reference>
<dbReference type="GO" id="GO:0008686">
    <property type="term" value="F:3,4-dihydroxy-2-butanone-4-phosphate synthase activity"/>
    <property type="evidence" value="ECO:0007669"/>
    <property type="project" value="UniProtKB-UniRule"/>
</dbReference>
<evidence type="ECO:0000313" key="14">
    <source>
        <dbReference type="Proteomes" id="UP000321046"/>
    </source>
</evidence>
<dbReference type="Gene3D" id="3.40.50.10990">
    <property type="entry name" value="GTP cyclohydrolase II"/>
    <property type="match status" value="1"/>
</dbReference>
<comment type="caution">
    <text evidence="13">The sequence shown here is derived from an EMBL/GenBank/DDBJ whole genome shotgun (WGS) entry which is preliminary data.</text>
</comment>
<keyword evidence="7 11" id="KW-0479">Metal-binding</keyword>
<dbReference type="PANTHER" id="PTHR21327:SF34">
    <property type="entry name" value="3,4-DIHYDROXY-2-BUTANONE 4-PHOSPHATE SYNTHASE"/>
    <property type="match status" value="1"/>
</dbReference>
<keyword evidence="9 11" id="KW-0464">Manganese</keyword>
<feature type="site" description="Essential for catalytic activity" evidence="11">
    <location>
        <position position="129"/>
    </location>
</feature>
<comment type="similarity">
    <text evidence="11">Belongs to the DHBP synthase family.</text>
</comment>
<feature type="binding site" evidence="11">
    <location>
        <position position="35"/>
    </location>
    <ligand>
        <name>D-ribulose 5-phosphate</name>
        <dbReference type="ChEBI" id="CHEBI:58121"/>
    </ligand>
</feature>
<dbReference type="Pfam" id="PF00925">
    <property type="entry name" value="GTP_cyclohydro2"/>
    <property type="match status" value="1"/>
</dbReference>
<dbReference type="HAMAP" id="MF_00180">
    <property type="entry name" value="RibB"/>
    <property type="match status" value="1"/>
</dbReference>
<keyword evidence="10 11" id="KW-0456">Lyase</keyword>
<dbReference type="EMBL" id="VOSL01000043">
    <property type="protein sequence ID" value="TXD36874.1"/>
    <property type="molecule type" value="Genomic_DNA"/>
</dbReference>
<comment type="cofactor">
    <cofactor evidence="11">
        <name>Mg(2+)</name>
        <dbReference type="ChEBI" id="CHEBI:18420"/>
    </cofactor>
    <cofactor evidence="11">
        <name>Mn(2+)</name>
        <dbReference type="ChEBI" id="CHEBI:29035"/>
    </cofactor>
    <text evidence="11">Binds 2 divalent metal cations per subunit. Magnesium or manganese.</text>
</comment>
<dbReference type="OrthoDB" id="9793111at2"/>
<keyword evidence="8 11" id="KW-0460">Magnesium</keyword>
<evidence type="ECO:0000256" key="4">
    <source>
        <dbReference type="ARBA" id="ARBA00004904"/>
    </source>
</evidence>
<feature type="binding site" evidence="11">
    <location>
        <position position="31"/>
    </location>
    <ligand>
        <name>Mg(2+)</name>
        <dbReference type="ChEBI" id="CHEBI:18420"/>
        <label>1</label>
    </ligand>
</feature>
<dbReference type="NCBIfam" id="TIGR00506">
    <property type="entry name" value="ribB"/>
    <property type="match status" value="1"/>
</dbReference>
<dbReference type="Proteomes" id="UP000321046">
    <property type="component" value="Unassembled WGS sequence"/>
</dbReference>
<protein>
    <recommendedName>
        <fullName evidence="11">3,4-dihydroxy-2-butanone 4-phosphate synthase</fullName>
        <shortName evidence="11">DHBP synthase</shortName>
        <ecNumber evidence="11">4.1.99.12</ecNumber>
    </recommendedName>
</protein>
<dbReference type="SUPFAM" id="SSF142695">
    <property type="entry name" value="RibA-like"/>
    <property type="match status" value="1"/>
</dbReference>
<comment type="catalytic activity">
    <reaction evidence="1 11">
        <text>D-ribulose 5-phosphate = (2S)-2-hydroxy-3-oxobutyl phosphate + formate + H(+)</text>
        <dbReference type="Rhea" id="RHEA:18457"/>
        <dbReference type="ChEBI" id="CHEBI:15378"/>
        <dbReference type="ChEBI" id="CHEBI:15740"/>
        <dbReference type="ChEBI" id="CHEBI:58121"/>
        <dbReference type="ChEBI" id="CHEBI:58830"/>
        <dbReference type="EC" id="4.1.99.12"/>
    </reaction>
</comment>
<evidence type="ECO:0000259" key="12">
    <source>
        <dbReference type="Pfam" id="PF00925"/>
    </source>
</evidence>
<dbReference type="Gene3D" id="3.90.870.10">
    <property type="entry name" value="DHBP synthase"/>
    <property type="match status" value="1"/>
</dbReference>